<dbReference type="OrthoDB" id="5572457at2"/>
<reference evidence="2" key="1">
    <citation type="journal article" date="2019" name="J. Bacteriol.">
        <title>A Mutagenic Screen Identifies a TonB-Dependent Receptor Required for the Lanthanide Metal Switch in the Type I Methanotroph 'Methylotuvimicrobium buryatense' 5GB1C.</title>
        <authorList>
            <person name="Groom J.D."/>
            <person name="Ford S.M."/>
            <person name="Pesesky M.W."/>
            <person name="Lidstrom M.E."/>
        </authorList>
    </citation>
    <scope>NUCLEOTIDE SEQUENCE [LARGE SCALE GENOMIC DNA]</scope>
    <source>
        <strain evidence="2">5GB1C</strain>
    </source>
</reference>
<evidence type="ECO:0000313" key="2">
    <source>
        <dbReference type="Proteomes" id="UP000305881"/>
    </source>
</evidence>
<dbReference type="STRING" id="675511.GCA_000341735_00086"/>
<proteinExistence type="predicted"/>
<protein>
    <submittedName>
        <fullName evidence="1">Uncharacterized protein</fullName>
    </submittedName>
</protein>
<dbReference type="KEGG" id="mbur:EQU24_14820"/>
<dbReference type="AlphaFoldDB" id="A0A4P9US46"/>
<dbReference type="Proteomes" id="UP000305881">
    <property type="component" value="Chromosome"/>
</dbReference>
<accession>A0A4P9US46</accession>
<evidence type="ECO:0000313" key="1">
    <source>
        <dbReference type="EMBL" id="QCW83373.1"/>
    </source>
</evidence>
<name>A0A4P9US46_METBY</name>
<dbReference type="RefSeq" id="WP_017838753.1">
    <property type="nucleotide sequence ID" value="NZ_CP035467.1"/>
</dbReference>
<organism evidence="1 2">
    <name type="scientific">Methylotuvimicrobium buryatense</name>
    <name type="common">Methylomicrobium buryatense</name>
    <dbReference type="NCBI Taxonomy" id="95641"/>
    <lineage>
        <taxon>Bacteria</taxon>
        <taxon>Pseudomonadati</taxon>
        <taxon>Pseudomonadota</taxon>
        <taxon>Gammaproteobacteria</taxon>
        <taxon>Methylococcales</taxon>
        <taxon>Methylococcaceae</taxon>
        <taxon>Methylotuvimicrobium</taxon>
    </lineage>
</organism>
<gene>
    <name evidence="1" type="ORF">EQU24_14820</name>
</gene>
<keyword evidence="2" id="KW-1185">Reference proteome</keyword>
<dbReference type="EMBL" id="CP035467">
    <property type="protein sequence ID" value="QCW83373.1"/>
    <property type="molecule type" value="Genomic_DNA"/>
</dbReference>
<sequence length="134" mass="15196">MVVYRQKQSVSRSLKHRIRDAEAQLLNRQRKIDTRSATLIRDIRQQITAPSTLLLAGGIGFIIGELTKRQDLKCRDTTDKPVAAETSPLKTALSLMGSMRTLYTALLPLAWIIKSSHQPGETKSRDKNIHRKFE</sequence>